<evidence type="ECO:0000313" key="1">
    <source>
        <dbReference type="EMBL" id="TAA75813.1"/>
    </source>
</evidence>
<name>A0A521G4A4_9BACT</name>
<organism evidence="1 2">
    <name type="scientific">Candidatus Electronema aureum</name>
    <dbReference type="NCBI Taxonomy" id="2005002"/>
    <lineage>
        <taxon>Bacteria</taxon>
        <taxon>Pseudomonadati</taxon>
        <taxon>Thermodesulfobacteriota</taxon>
        <taxon>Desulfobulbia</taxon>
        <taxon>Desulfobulbales</taxon>
        <taxon>Desulfobulbaceae</taxon>
        <taxon>Candidatus Electronema</taxon>
    </lineage>
</organism>
<comment type="caution">
    <text evidence="1">The sequence shown here is derived from an EMBL/GenBank/DDBJ whole genome shotgun (WGS) entry which is preliminary data.</text>
</comment>
<evidence type="ECO:0000313" key="2">
    <source>
        <dbReference type="Proteomes" id="UP000316238"/>
    </source>
</evidence>
<accession>A0A521G4A4</accession>
<sequence length="98" mass="10881">MTTGNSKVMQREGGWGGLRSPFRPFLEEAAAVAVLCLPVGRWGEAGTDFLGIHNGGKRSYSKAAWIREYLSIHIRVIKLEELTALLPQMLDDLFFCLA</sequence>
<reference evidence="1" key="1">
    <citation type="submission" date="2017-07" db="EMBL/GenBank/DDBJ databases">
        <title>The cable genome - Insights into the physiology and evolution of filamentous bacteria capable of sulfide oxidation via long distance electron transfer.</title>
        <authorList>
            <person name="Thorup C."/>
            <person name="Bjerg J.T."/>
            <person name="Schreiber L."/>
            <person name="Nielsen L.P."/>
            <person name="Kjeldsen K.U."/>
            <person name="Boesen T."/>
            <person name="Boggild A."/>
            <person name="Meysman F."/>
            <person name="Geelhoed J."/>
            <person name="Schramm A."/>
        </authorList>
    </citation>
    <scope>NUCLEOTIDE SEQUENCE [LARGE SCALE GENOMIC DNA]</scope>
    <source>
        <strain evidence="1">GS</strain>
    </source>
</reference>
<dbReference type="AlphaFoldDB" id="A0A521G4A4"/>
<keyword evidence="2" id="KW-1185">Reference proteome</keyword>
<gene>
    <name evidence="1" type="ORF">CDV28_10352</name>
</gene>
<dbReference type="EMBL" id="NQJD01000003">
    <property type="protein sequence ID" value="TAA75813.1"/>
    <property type="molecule type" value="Genomic_DNA"/>
</dbReference>
<proteinExistence type="predicted"/>
<dbReference type="Proteomes" id="UP000316238">
    <property type="component" value="Unassembled WGS sequence"/>
</dbReference>
<protein>
    <submittedName>
        <fullName evidence="1">Uncharacterized protein</fullName>
    </submittedName>
</protein>